<dbReference type="InterPro" id="IPR027417">
    <property type="entry name" value="P-loop_NTPase"/>
</dbReference>
<evidence type="ECO:0000256" key="3">
    <source>
        <dbReference type="ARBA" id="ARBA00022475"/>
    </source>
</evidence>
<dbReference type="GO" id="GO:0005886">
    <property type="term" value="C:plasma membrane"/>
    <property type="evidence" value="ECO:0007669"/>
    <property type="project" value="UniProtKB-SubCell"/>
</dbReference>
<evidence type="ECO:0000256" key="6">
    <source>
        <dbReference type="ARBA" id="ARBA00022840"/>
    </source>
</evidence>
<dbReference type="GO" id="GO:0016887">
    <property type="term" value="F:ATP hydrolysis activity"/>
    <property type="evidence" value="ECO:0007669"/>
    <property type="project" value="InterPro"/>
</dbReference>
<keyword evidence="6" id="KW-0067">ATP-binding</keyword>
<sequence length="606" mass="69989">MMSKIKTIKSSATQVFSNLKRLLTLAWKTDKFITFGYYGAAGLSSFFPIIASFIYKLFIDELINSLDVKVGVSFVLVALLASRYFVDLVWNFVAWALKSTYFDFLFRYKIQNALNYQFFKKLSKIDIAHLENAKTQDLITKARDTMTWRPPNFLQDFSYFFNNLISWITSFIVLIYFGFWIPVVVTLVTIPRLYLRTKFGKLQWSFYGSGAPEVRRLWYFQWLLYDKTSILETRILQSQSTFLKRFKKIQDYLFGLNKKPVKDYLKVAFYPGILEGGVVLIFALIKLPDVLNGLMSVGDFTFFVTLLDRIANSASDLILNFGDMYENNLYVNHYFDVLSLPQLVKEPKRAIKLKLDRIPKVEFKNVSFSYPDTKELVLKDVSFTIDPKENIAIVGPNGAGKTTIVKLLCRFYDVTAGAILIDGVNIKNVSLQEWYKFLGTLFQEFMHYNFTVKENIMMGRPEFTDKRLMIEAAEKSGAAEFIEKLPKKYNQLLGRQFEGGTELSQGQWQKIAIARAFYEGAPILILDEPTSAIDAEAEYEIFNNLLRFYKDKTLFLISHRFSTVRNANKIIVLNEGQVVEQGSHEELLSKAGLYAKMFKKQAIGYQ</sequence>
<keyword evidence="5" id="KW-0547">Nucleotide-binding</keyword>
<reference evidence="12 13" key="1">
    <citation type="journal article" date="2016" name="Nat. Commun.">
        <title>Thousands of microbial genomes shed light on interconnected biogeochemical processes in an aquifer system.</title>
        <authorList>
            <person name="Anantharaman K."/>
            <person name="Brown C.T."/>
            <person name="Hug L.A."/>
            <person name="Sharon I."/>
            <person name="Castelle C.J."/>
            <person name="Probst A.J."/>
            <person name="Thomas B.C."/>
            <person name="Singh A."/>
            <person name="Wilkins M.J."/>
            <person name="Karaoz U."/>
            <person name="Brodie E.L."/>
            <person name="Williams K.H."/>
            <person name="Hubbard S.S."/>
            <person name="Banfield J.F."/>
        </authorList>
    </citation>
    <scope>NUCLEOTIDE SEQUENCE [LARGE SCALE GENOMIC DNA]</scope>
</reference>
<organism evidence="12 13">
    <name type="scientific">Candidatus Woesebacteria bacterium RIFCSPLOWO2_01_FULL_39_10</name>
    <dbReference type="NCBI Taxonomy" id="1802516"/>
    <lineage>
        <taxon>Bacteria</taxon>
        <taxon>Candidatus Woeseibacteriota</taxon>
    </lineage>
</organism>
<dbReference type="AlphaFoldDB" id="A0A1F8B4P5"/>
<dbReference type="Gene3D" id="3.40.50.300">
    <property type="entry name" value="P-loop containing nucleotide triphosphate hydrolases"/>
    <property type="match status" value="1"/>
</dbReference>
<feature type="transmembrane region" description="Helical" evidence="9">
    <location>
        <begin position="35"/>
        <end position="58"/>
    </location>
</feature>
<keyword evidence="4 9" id="KW-0812">Transmembrane</keyword>
<dbReference type="InterPro" id="IPR003593">
    <property type="entry name" value="AAA+_ATPase"/>
</dbReference>
<dbReference type="PROSITE" id="PS50929">
    <property type="entry name" value="ABC_TM1F"/>
    <property type="match status" value="1"/>
</dbReference>
<dbReference type="PROSITE" id="PS50893">
    <property type="entry name" value="ABC_TRANSPORTER_2"/>
    <property type="match status" value="1"/>
</dbReference>
<feature type="domain" description="ABC transporter" evidence="10">
    <location>
        <begin position="361"/>
        <end position="600"/>
    </location>
</feature>
<feature type="transmembrane region" description="Helical" evidence="9">
    <location>
        <begin position="164"/>
        <end position="190"/>
    </location>
</feature>
<dbReference type="STRING" id="1802516.A3A75_06540"/>
<evidence type="ECO:0000256" key="2">
    <source>
        <dbReference type="ARBA" id="ARBA00022448"/>
    </source>
</evidence>
<dbReference type="InterPro" id="IPR011527">
    <property type="entry name" value="ABC1_TM_dom"/>
</dbReference>
<evidence type="ECO:0000256" key="7">
    <source>
        <dbReference type="ARBA" id="ARBA00022989"/>
    </source>
</evidence>
<name>A0A1F8B4P5_9BACT</name>
<comment type="subcellular location">
    <subcellularLocation>
        <location evidence="1">Cell membrane</location>
        <topology evidence="1">Multi-pass membrane protein</topology>
    </subcellularLocation>
</comment>
<dbReference type="SUPFAM" id="SSF52540">
    <property type="entry name" value="P-loop containing nucleoside triphosphate hydrolases"/>
    <property type="match status" value="1"/>
</dbReference>
<dbReference type="SUPFAM" id="SSF90123">
    <property type="entry name" value="ABC transporter transmembrane region"/>
    <property type="match status" value="1"/>
</dbReference>
<dbReference type="InterPro" id="IPR003439">
    <property type="entry name" value="ABC_transporter-like_ATP-bd"/>
</dbReference>
<dbReference type="PROSITE" id="PS00211">
    <property type="entry name" value="ABC_TRANSPORTER_1"/>
    <property type="match status" value="1"/>
</dbReference>
<dbReference type="EMBL" id="MGHC01000029">
    <property type="protein sequence ID" value="OGM58890.1"/>
    <property type="molecule type" value="Genomic_DNA"/>
</dbReference>
<dbReference type="Pfam" id="PF00005">
    <property type="entry name" value="ABC_tran"/>
    <property type="match status" value="1"/>
</dbReference>
<dbReference type="InterPro" id="IPR036640">
    <property type="entry name" value="ABC1_TM_sf"/>
</dbReference>
<feature type="transmembrane region" description="Helical" evidence="9">
    <location>
        <begin position="70"/>
        <end position="97"/>
    </location>
</feature>
<dbReference type="PANTHER" id="PTHR43394">
    <property type="entry name" value="ATP-DEPENDENT PERMEASE MDL1, MITOCHONDRIAL"/>
    <property type="match status" value="1"/>
</dbReference>
<evidence type="ECO:0000256" key="5">
    <source>
        <dbReference type="ARBA" id="ARBA00022741"/>
    </source>
</evidence>
<keyword evidence="2" id="KW-0813">Transport</keyword>
<evidence type="ECO:0000259" key="11">
    <source>
        <dbReference type="PROSITE" id="PS50929"/>
    </source>
</evidence>
<dbReference type="InterPro" id="IPR017871">
    <property type="entry name" value="ABC_transporter-like_CS"/>
</dbReference>
<dbReference type="PANTHER" id="PTHR43394:SF1">
    <property type="entry name" value="ATP-BINDING CASSETTE SUB-FAMILY B MEMBER 10, MITOCHONDRIAL"/>
    <property type="match status" value="1"/>
</dbReference>
<keyword evidence="3" id="KW-1003">Cell membrane</keyword>
<feature type="domain" description="ABC transmembrane type-1" evidence="11">
    <location>
        <begin position="40"/>
        <end position="326"/>
    </location>
</feature>
<keyword evidence="8 9" id="KW-0472">Membrane</keyword>
<dbReference type="Gene3D" id="1.20.1560.10">
    <property type="entry name" value="ABC transporter type 1, transmembrane domain"/>
    <property type="match status" value="1"/>
</dbReference>
<keyword evidence="7 9" id="KW-1133">Transmembrane helix</keyword>
<evidence type="ECO:0000259" key="10">
    <source>
        <dbReference type="PROSITE" id="PS50893"/>
    </source>
</evidence>
<comment type="caution">
    <text evidence="12">The sequence shown here is derived from an EMBL/GenBank/DDBJ whole genome shotgun (WGS) entry which is preliminary data.</text>
</comment>
<dbReference type="Proteomes" id="UP000179018">
    <property type="component" value="Unassembled WGS sequence"/>
</dbReference>
<dbReference type="FunFam" id="3.40.50.300:FF:000221">
    <property type="entry name" value="Multidrug ABC transporter ATP-binding protein"/>
    <property type="match status" value="1"/>
</dbReference>
<dbReference type="GO" id="GO:0015421">
    <property type="term" value="F:ABC-type oligopeptide transporter activity"/>
    <property type="evidence" value="ECO:0007669"/>
    <property type="project" value="TreeGrafter"/>
</dbReference>
<proteinExistence type="predicted"/>
<evidence type="ECO:0000256" key="4">
    <source>
        <dbReference type="ARBA" id="ARBA00022692"/>
    </source>
</evidence>
<evidence type="ECO:0000256" key="1">
    <source>
        <dbReference type="ARBA" id="ARBA00004651"/>
    </source>
</evidence>
<evidence type="ECO:0000256" key="9">
    <source>
        <dbReference type="SAM" id="Phobius"/>
    </source>
</evidence>
<evidence type="ECO:0000313" key="12">
    <source>
        <dbReference type="EMBL" id="OGM58890.1"/>
    </source>
</evidence>
<dbReference type="InterPro" id="IPR039421">
    <property type="entry name" value="Type_1_exporter"/>
</dbReference>
<dbReference type="GO" id="GO:0005524">
    <property type="term" value="F:ATP binding"/>
    <property type="evidence" value="ECO:0007669"/>
    <property type="project" value="UniProtKB-KW"/>
</dbReference>
<accession>A0A1F8B4P5</accession>
<dbReference type="SMART" id="SM00382">
    <property type="entry name" value="AAA"/>
    <property type="match status" value="1"/>
</dbReference>
<protein>
    <recommendedName>
        <fullName evidence="14">ABC transporter domain-containing protein</fullName>
    </recommendedName>
</protein>
<evidence type="ECO:0008006" key="14">
    <source>
        <dbReference type="Google" id="ProtNLM"/>
    </source>
</evidence>
<evidence type="ECO:0000313" key="13">
    <source>
        <dbReference type="Proteomes" id="UP000179018"/>
    </source>
</evidence>
<gene>
    <name evidence="12" type="ORF">A3A75_06540</name>
</gene>
<evidence type="ECO:0000256" key="8">
    <source>
        <dbReference type="ARBA" id="ARBA00023136"/>
    </source>
</evidence>